<dbReference type="KEGG" id="pmf:P9303_01141"/>
<dbReference type="PRINTS" id="PR00081">
    <property type="entry name" value="GDHRDH"/>
</dbReference>
<evidence type="ECO:0000256" key="1">
    <source>
        <dbReference type="ARBA" id="ARBA00006484"/>
    </source>
</evidence>
<evidence type="ECO:0008006" key="5">
    <source>
        <dbReference type="Google" id="ProtNLM"/>
    </source>
</evidence>
<sequence>MDKSLSLKDECILITGAAGRIGSAVAKIAFHAGANIILTDINYKAMNDSAKELIKIDGSRVHCLECDITVAEDIEKMISSCLSVHSVVNGAVHTAYPTSRGWGARFEDIKPEDLYLDLNMQLGGSILFSQKILKCFERQKKGSLILVSSIQGINAPKFEHYEGTSMYSPIEYAAIKAGIISITRWLAKYYSDKGIRVNCVSPGGIKDNQPVAFQQKYKKSCTNIGLLESEDVAHTIIFLLSSAAFAINGQNIIIDDGWVL</sequence>
<dbReference type="GO" id="GO:0016616">
    <property type="term" value="F:oxidoreductase activity, acting on the CH-OH group of donors, NAD or NADP as acceptor"/>
    <property type="evidence" value="ECO:0007669"/>
    <property type="project" value="TreeGrafter"/>
</dbReference>
<proteinExistence type="inferred from homology"/>
<dbReference type="BioCyc" id="PMAR59922:G1G80-110-MONOMER"/>
<dbReference type="RefSeq" id="WP_011824800.1">
    <property type="nucleotide sequence ID" value="NC_008820.1"/>
</dbReference>
<organism evidence="3 4">
    <name type="scientific">Prochlorococcus marinus (strain MIT 9303)</name>
    <dbReference type="NCBI Taxonomy" id="59922"/>
    <lineage>
        <taxon>Bacteria</taxon>
        <taxon>Bacillati</taxon>
        <taxon>Cyanobacteriota</taxon>
        <taxon>Cyanophyceae</taxon>
        <taxon>Synechococcales</taxon>
        <taxon>Prochlorococcaceae</taxon>
        <taxon>Prochlorococcus</taxon>
    </lineage>
</organism>
<keyword evidence="2" id="KW-0560">Oxidoreductase</keyword>
<dbReference type="Proteomes" id="UP000002274">
    <property type="component" value="Chromosome"/>
</dbReference>
<dbReference type="HOGENOM" id="CLU_010194_1_1_3"/>
<dbReference type="InterPro" id="IPR036291">
    <property type="entry name" value="NAD(P)-bd_dom_sf"/>
</dbReference>
<protein>
    <recommendedName>
        <fullName evidence="5">3-oxoacyl-[acyl-carrier-protein] reductase</fullName>
    </recommendedName>
</protein>
<gene>
    <name evidence="3" type="ordered locus">P9303_01141</name>
</gene>
<accession>A2C5V9</accession>
<dbReference type="InterPro" id="IPR002347">
    <property type="entry name" value="SDR_fam"/>
</dbReference>
<name>A2C5V9_PROM3</name>
<dbReference type="CDD" id="cd08930">
    <property type="entry name" value="SDR_c8"/>
    <property type="match status" value="1"/>
</dbReference>
<evidence type="ECO:0000313" key="4">
    <source>
        <dbReference type="Proteomes" id="UP000002274"/>
    </source>
</evidence>
<dbReference type="PANTHER" id="PTHR42760">
    <property type="entry name" value="SHORT-CHAIN DEHYDROGENASES/REDUCTASES FAMILY MEMBER"/>
    <property type="match status" value="1"/>
</dbReference>
<evidence type="ECO:0000313" key="3">
    <source>
        <dbReference type="EMBL" id="ABM76869.1"/>
    </source>
</evidence>
<dbReference type="SUPFAM" id="SSF51735">
    <property type="entry name" value="NAD(P)-binding Rossmann-fold domains"/>
    <property type="match status" value="1"/>
</dbReference>
<dbReference type="EMBL" id="CP000554">
    <property type="protein sequence ID" value="ABM76869.1"/>
    <property type="molecule type" value="Genomic_DNA"/>
</dbReference>
<comment type="similarity">
    <text evidence="1">Belongs to the short-chain dehydrogenases/reductases (SDR) family.</text>
</comment>
<dbReference type="STRING" id="59922.P9303_01141"/>
<evidence type="ECO:0000256" key="2">
    <source>
        <dbReference type="ARBA" id="ARBA00023002"/>
    </source>
</evidence>
<dbReference type="GO" id="GO:0048038">
    <property type="term" value="F:quinone binding"/>
    <property type="evidence" value="ECO:0007669"/>
    <property type="project" value="TreeGrafter"/>
</dbReference>
<dbReference type="Gene3D" id="3.40.50.720">
    <property type="entry name" value="NAD(P)-binding Rossmann-like Domain"/>
    <property type="match status" value="1"/>
</dbReference>
<reference evidence="3 4" key="1">
    <citation type="journal article" date="2007" name="PLoS Genet.">
        <title>Patterns and implications of gene gain and loss in the evolution of Prochlorococcus.</title>
        <authorList>
            <person name="Kettler G.C."/>
            <person name="Martiny A.C."/>
            <person name="Huang K."/>
            <person name="Zucker J."/>
            <person name="Coleman M.L."/>
            <person name="Rodrigue S."/>
            <person name="Chen F."/>
            <person name="Lapidus A."/>
            <person name="Ferriera S."/>
            <person name="Johnson J."/>
            <person name="Steglich C."/>
            <person name="Church G.M."/>
            <person name="Richardson P."/>
            <person name="Chisholm S.W."/>
        </authorList>
    </citation>
    <scope>NUCLEOTIDE SEQUENCE [LARGE SCALE GENOMIC DNA]</scope>
    <source>
        <strain evidence="3 4">MIT 9303</strain>
    </source>
</reference>
<dbReference type="NCBIfam" id="NF006619">
    <property type="entry name" value="PRK09186.1"/>
    <property type="match status" value="1"/>
</dbReference>
<dbReference type="Pfam" id="PF13561">
    <property type="entry name" value="adh_short_C2"/>
    <property type="match status" value="1"/>
</dbReference>
<dbReference type="AlphaFoldDB" id="A2C5V9"/>
<dbReference type="PANTHER" id="PTHR42760:SF133">
    <property type="entry name" value="3-OXOACYL-[ACYL-CARRIER-PROTEIN] REDUCTASE"/>
    <property type="match status" value="1"/>
</dbReference>
<dbReference type="GO" id="GO:0006633">
    <property type="term" value="P:fatty acid biosynthetic process"/>
    <property type="evidence" value="ECO:0007669"/>
    <property type="project" value="TreeGrafter"/>
</dbReference>